<dbReference type="CDD" id="cd00056">
    <property type="entry name" value="ENDO3c"/>
    <property type="match status" value="1"/>
</dbReference>
<dbReference type="KEGG" id="lez:GLE_3536"/>
<comment type="catalytic activity">
    <reaction evidence="1 14">
        <text>Hydrolyzes free adenine bases from 7,8-dihydro-8-oxoguanine:adenine mismatched double-stranded DNA, leaving an apurinic site.</text>
        <dbReference type="EC" id="3.2.2.31"/>
    </reaction>
</comment>
<dbReference type="GO" id="GO:0006298">
    <property type="term" value="P:mismatch repair"/>
    <property type="evidence" value="ECO:0007669"/>
    <property type="project" value="TreeGrafter"/>
</dbReference>
<dbReference type="InterPro" id="IPR044298">
    <property type="entry name" value="MIG/MutY"/>
</dbReference>
<dbReference type="GO" id="GO:0032357">
    <property type="term" value="F:oxidized purine DNA binding"/>
    <property type="evidence" value="ECO:0007669"/>
    <property type="project" value="TreeGrafter"/>
</dbReference>
<keyword evidence="13 14" id="KW-0326">Glycosidase</keyword>
<dbReference type="GO" id="GO:0046872">
    <property type="term" value="F:metal ion binding"/>
    <property type="evidence" value="ECO:0007669"/>
    <property type="project" value="UniProtKB-UniRule"/>
</dbReference>
<keyword evidence="12" id="KW-0234">DNA repair</keyword>
<dbReference type="Pfam" id="PF00633">
    <property type="entry name" value="HHH"/>
    <property type="match status" value="1"/>
</dbReference>
<dbReference type="Proteomes" id="UP000061569">
    <property type="component" value="Chromosome"/>
</dbReference>
<dbReference type="NCBIfam" id="TIGR01084">
    <property type="entry name" value="mutY"/>
    <property type="match status" value="1"/>
</dbReference>
<comment type="function">
    <text evidence="2">Adenine glycosylase active on G-A mispairs. MutY also corrects error-prone DNA synthesis past GO lesions which are due to the oxidatively damaged form of guanine: 7,8-dihydro-8-oxoguanine (8-oxo-dGTP).</text>
</comment>
<dbReference type="InterPro" id="IPR029119">
    <property type="entry name" value="MutY_C"/>
</dbReference>
<dbReference type="AlphaFoldDB" id="A0A0S2DK19"/>
<evidence type="ECO:0000256" key="10">
    <source>
        <dbReference type="ARBA" id="ARBA00023004"/>
    </source>
</evidence>
<dbReference type="OrthoDB" id="9802365at2"/>
<dbReference type="InterPro" id="IPR011257">
    <property type="entry name" value="DNA_glycosylase"/>
</dbReference>
<evidence type="ECO:0000256" key="9">
    <source>
        <dbReference type="ARBA" id="ARBA00022801"/>
    </source>
</evidence>
<proteinExistence type="inferred from homology"/>
<organism evidence="15 16">
    <name type="scientific">Lysobacter enzymogenes</name>
    <dbReference type="NCBI Taxonomy" id="69"/>
    <lineage>
        <taxon>Bacteria</taxon>
        <taxon>Pseudomonadati</taxon>
        <taxon>Pseudomonadota</taxon>
        <taxon>Gammaproteobacteria</taxon>
        <taxon>Lysobacterales</taxon>
        <taxon>Lysobacteraceae</taxon>
        <taxon>Lysobacter</taxon>
    </lineage>
</organism>
<dbReference type="EC" id="3.2.2.31" evidence="4 14"/>
<evidence type="ECO:0000256" key="12">
    <source>
        <dbReference type="ARBA" id="ARBA00023204"/>
    </source>
</evidence>
<protein>
    <recommendedName>
        <fullName evidence="5 14">Adenine DNA glycosylase</fullName>
        <ecNumber evidence="4 14">3.2.2.31</ecNumber>
    </recommendedName>
</protein>
<dbReference type="GO" id="GO:0000701">
    <property type="term" value="F:purine-specific mismatch base pair DNA N-glycosylase activity"/>
    <property type="evidence" value="ECO:0007669"/>
    <property type="project" value="UniProtKB-EC"/>
</dbReference>
<dbReference type="GO" id="GO:0035485">
    <property type="term" value="F:adenine/guanine mispair binding"/>
    <property type="evidence" value="ECO:0007669"/>
    <property type="project" value="TreeGrafter"/>
</dbReference>
<comment type="similarity">
    <text evidence="3 14">Belongs to the Nth/MutY family.</text>
</comment>
<dbReference type="Pfam" id="PF00730">
    <property type="entry name" value="HhH-GPD"/>
    <property type="match status" value="1"/>
</dbReference>
<dbReference type="SMART" id="SM00478">
    <property type="entry name" value="ENDO3c"/>
    <property type="match status" value="1"/>
</dbReference>
<evidence type="ECO:0000313" key="16">
    <source>
        <dbReference type="Proteomes" id="UP000061569"/>
    </source>
</evidence>
<keyword evidence="10 14" id="KW-0408">Iron</keyword>
<accession>A0A0S2DK19</accession>
<dbReference type="Gene3D" id="1.10.1670.10">
    <property type="entry name" value="Helix-hairpin-Helix base-excision DNA repair enzymes (C-terminal)"/>
    <property type="match status" value="1"/>
</dbReference>
<dbReference type="FunFam" id="1.10.340.30:FF:000002">
    <property type="entry name" value="Adenine DNA glycosylase"/>
    <property type="match status" value="1"/>
</dbReference>
<dbReference type="PANTHER" id="PTHR42944:SF1">
    <property type="entry name" value="ADENINE DNA GLYCOSYLASE"/>
    <property type="match status" value="1"/>
</dbReference>
<dbReference type="GO" id="GO:0051539">
    <property type="term" value="F:4 iron, 4 sulfur cluster binding"/>
    <property type="evidence" value="ECO:0007669"/>
    <property type="project" value="UniProtKB-UniRule"/>
</dbReference>
<dbReference type="PANTHER" id="PTHR42944">
    <property type="entry name" value="ADENINE DNA GLYCOSYLASE"/>
    <property type="match status" value="1"/>
</dbReference>
<comment type="cofactor">
    <cofactor evidence="14">
        <name>[4Fe-4S] cluster</name>
        <dbReference type="ChEBI" id="CHEBI:49883"/>
    </cofactor>
    <text evidence="14">Binds 1 [4Fe-4S] cluster.</text>
</comment>
<dbReference type="EMBL" id="CP013140">
    <property type="protein sequence ID" value="ALN58880.1"/>
    <property type="molecule type" value="Genomic_DNA"/>
</dbReference>
<dbReference type="Pfam" id="PF14815">
    <property type="entry name" value="NUDIX_4"/>
    <property type="match status" value="1"/>
</dbReference>
<gene>
    <name evidence="15" type="primary">mutY</name>
    <name evidence="15" type="ORF">GLE_3536</name>
</gene>
<dbReference type="STRING" id="69.GLE_3536"/>
<dbReference type="Gene3D" id="1.10.340.30">
    <property type="entry name" value="Hypothetical protein, domain 2"/>
    <property type="match status" value="1"/>
</dbReference>
<dbReference type="InterPro" id="IPR000445">
    <property type="entry name" value="HhH_motif"/>
</dbReference>
<evidence type="ECO:0000256" key="11">
    <source>
        <dbReference type="ARBA" id="ARBA00023014"/>
    </source>
</evidence>
<dbReference type="Gene3D" id="3.90.79.10">
    <property type="entry name" value="Nucleoside Triphosphate Pyrophosphohydrolase"/>
    <property type="match status" value="1"/>
</dbReference>
<sequence length="376" mass="41462">MTARSQSANAPARSRRKPATAAAAAPAAAGDDTFAARLLAWFDVSGRHDLPWQHPRSPYRVWLSEIMLQQTQVKTAAPYFERFVARLPDLPALAAAEQDTVLGLWSGLGYYARARNLHAAAKLCVERHGGELPRDLDALTALPGIGRSTAAAILSQAWGDRHAILDGNVKRVLARYHGIDGFPGLPAVEKRLWALAESHLPPARMTDYTQAQMDLGATVCTRADPACILCPLQNDCVARVHGRTAELPVPKPGKAVPQRHAQVLWLLDRSGRVLLQRRPPTGIWAALWTLPQHEDDEQAERWFETHLDGEYADGEALAPIAHAFSHYKLELQPRRWRAVALRARVGDNDGLRWFAREELAELGIPAPIRKLIEAAG</sequence>
<dbReference type="InterPro" id="IPR004036">
    <property type="entry name" value="Endonuclease-III-like_CS2"/>
</dbReference>
<dbReference type="PROSITE" id="PS01155">
    <property type="entry name" value="ENDONUCLEASE_III_2"/>
    <property type="match status" value="1"/>
</dbReference>
<dbReference type="InterPro" id="IPR023170">
    <property type="entry name" value="HhH_base_excis_C"/>
</dbReference>
<dbReference type="InterPro" id="IPR015797">
    <property type="entry name" value="NUDIX_hydrolase-like_dom_sf"/>
</dbReference>
<dbReference type="CDD" id="cd03431">
    <property type="entry name" value="NUDIX_DNA_Glycosylase_C-MutY"/>
    <property type="match status" value="1"/>
</dbReference>
<keyword evidence="9 15" id="KW-0378">Hydrolase</keyword>
<dbReference type="SUPFAM" id="SSF55811">
    <property type="entry name" value="Nudix"/>
    <property type="match status" value="1"/>
</dbReference>
<evidence type="ECO:0000256" key="8">
    <source>
        <dbReference type="ARBA" id="ARBA00022763"/>
    </source>
</evidence>
<evidence type="ECO:0000256" key="7">
    <source>
        <dbReference type="ARBA" id="ARBA00022723"/>
    </source>
</evidence>
<dbReference type="GO" id="GO:0006284">
    <property type="term" value="P:base-excision repair"/>
    <property type="evidence" value="ECO:0007669"/>
    <property type="project" value="UniProtKB-UniRule"/>
</dbReference>
<evidence type="ECO:0000256" key="4">
    <source>
        <dbReference type="ARBA" id="ARBA00012045"/>
    </source>
</evidence>
<reference evidence="15 16" key="1">
    <citation type="submission" date="2015-11" db="EMBL/GenBank/DDBJ databases">
        <title>Genome sequences of Lysobacter enzymogenes strain C3 and Lysobacter antibioticus ATCC 29479.</title>
        <authorList>
            <person name="Kobayashi D.Y."/>
        </authorList>
    </citation>
    <scope>NUCLEOTIDE SEQUENCE [LARGE SCALE GENOMIC DNA]</scope>
    <source>
        <strain evidence="15 16">C3</strain>
    </source>
</reference>
<keyword evidence="6" id="KW-0004">4Fe-4S</keyword>
<evidence type="ECO:0000256" key="2">
    <source>
        <dbReference type="ARBA" id="ARBA00002933"/>
    </source>
</evidence>
<name>A0A0S2DK19_LYSEN</name>
<dbReference type="SUPFAM" id="SSF48150">
    <property type="entry name" value="DNA-glycosylase"/>
    <property type="match status" value="1"/>
</dbReference>
<evidence type="ECO:0000256" key="13">
    <source>
        <dbReference type="ARBA" id="ARBA00023295"/>
    </source>
</evidence>
<evidence type="ECO:0000256" key="5">
    <source>
        <dbReference type="ARBA" id="ARBA00022023"/>
    </source>
</evidence>
<evidence type="ECO:0000256" key="1">
    <source>
        <dbReference type="ARBA" id="ARBA00000843"/>
    </source>
</evidence>
<evidence type="ECO:0000313" key="15">
    <source>
        <dbReference type="EMBL" id="ALN58880.1"/>
    </source>
</evidence>
<keyword evidence="8 14" id="KW-0227">DNA damage</keyword>
<dbReference type="PATRIC" id="fig|69.6.peg.3480"/>
<evidence type="ECO:0000256" key="3">
    <source>
        <dbReference type="ARBA" id="ARBA00008343"/>
    </source>
</evidence>
<dbReference type="InterPro" id="IPR005760">
    <property type="entry name" value="A/G_AdeGlyc_MutY"/>
</dbReference>
<keyword evidence="11" id="KW-0411">Iron-sulfur</keyword>
<evidence type="ECO:0000256" key="6">
    <source>
        <dbReference type="ARBA" id="ARBA00022485"/>
    </source>
</evidence>
<dbReference type="GO" id="GO:0034039">
    <property type="term" value="F:8-oxo-7,8-dihydroguanine DNA N-glycosylase activity"/>
    <property type="evidence" value="ECO:0007669"/>
    <property type="project" value="TreeGrafter"/>
</dbReference>
<keyword evidence="7" id="KW-0479">Metal-binding</keyword>
<evidence type="ECO:0000256" key="14">
    <source>
        <dbReference type="RuleBase" id="RU365096"/>
    </source>
</evidence>
<dbReference type="InterPro" id="IPR003265">
    <property type="entry name" value="HhH-GPD_domain"/>
</dbReference>